<dbReference type="RefSeq" id="WP_035249223.1">
    <property type="nucleotide sequence ID" value="NZ_ARXU01000011.1"/>
</dbReference>
<evidence type="ECO:0000313" key="7">
    <source>
        <dbReference type="Proteomes" id="UP000029443"/>
    </source>
</evidence>
<evidence type="ECO:0000256" key="2">
    <source>
        <dbReference type="ARBA" id="ARBA00022692"/>
    </source>
</evidence>
<proteinExistence type="predicted"/>
<keyword evidence="7" id="KW-1185">Reference proteome</keyword>
<dbReference type="Pfam" id="PF04191">
    <property type="entry name" value="PEMT"/>
    <property type="match status" value="1"/>
</dbReference>
<name>A0ABR4WAL3_9GAMM</name>
<accession>A0ABR4WAL3</accession>
<evidence type="ECO:0000256" key="4">
    <source>
        <dbReference type="ARBA" id="ARBA00023136"/>
    </source>
</evidence>
<dbReference type="Gene3D" id="1.20.120.1630">
    <property type="match status" value="1"/>
</dbReference>
<gene>
    <name evidence="6" type="ORF">T9A_02605</name>
</gene>
<dbReference type="PANTHER" id="PTHR12714:SF24">
    <property type="entry name" value="SLR1182 PROTEIN"/>
    <property type="match status" value="1"/>
</dbReference>
<evidence type="ECO:0008006" key="8">
    <source>
        <dbReference type="Google" id="ProtNLM"/>
    </source>
</evidence>
<evidence type="ECO:0000256" key="5">
    <source>
        <dbReference type="SAM" id="Phobius"/>
    </source>
</evidence>
<comment type="caution">
    <text evidence="6">The sequence shown here is derived from an EMBL/GenBank/DDBJ whole genome shotgun (WGS) entry which is preliminary data.</text>
</comment>
<evidence type="ECO:0000313" key="6">
    <source>
        <dbReference type="EMBL" id="KGD60428.1"/>
    </source>
</evidence>
<reference evidence="6 7" key="1">
    <citation type="submission" date="2012-09" db="EMBL/GenBank/DDBJ databases">
        <title>Genome Sequence of alkane-degrading Bacterium Alcanivorax jadensis T9.</title>
        <authorList>
            <person name="Lai Q."/>
            <person name="Shao Z."/>
        </authorList>
    </citation>
    <scope>NUCLEOTIDE SEQUENCE [LARGE SCALE GENOMIC DNA]</scope>
    <source>
        <strain evidence="6 7">T9</strain>
    </source>
</reference>
<keyword evidence="2 5" id="KW-0812">Transmembrane</keyword>
<dbReference type="Proteomes" id="UP000029443">
    <property type="component" value="Unassembled WGS sequence"/>
</dbReference>
<dbReference type="InterPro" id="IPR007318">
    <property type="entry name" value="Phopholipid_MeTrfase"/>
</dbReference>
<dbReference type="EMBL" id="ARXU01000011">
    <property type="protein sequence ID" value="KGD60428.1"/>
    <property type="molecule type" value="Genomic_DNA"/>
</dbReference>
<evidence type="ECO:0000256" key="3">
    <source>
        <dbReference type="ARBA" id="ARBA00022989"/>
    </source>
</evidence>
<keyword evidence="3 5" id="KW-1133">Transmembrane helix</keyword>
<evidence type="ECO:0000256" key="1">
    <source>
        <dbReference type="ARBA" id="ARBA00004127"/>
    </source>
</evidence>
<feature type="transmembrane region" description="Helical" evidence="5">
    <location>
        <begin position="91"/>
        <end position="120"/>
    </location>
</feature>
<dbReference type="PANTHER" id="PTHR12714">
    <property type="entry name" value="PROTEIN-S ISOPRENYLCYSTEINE O-METHYLTRANSFERASE"/>
    <property type="match status" value="1"/>
</dbReference>
<sequence>MPLEHPHVMMPPPALYLGGLLMGYGIDQALTLPAPTFPGDRWVILALAVIGTALVLAAVLQLRLARTTLVPHRPASQLLTGGVFRLSRNPIYLGFTALYLAMALSQHSAGMLIMLVPIVWVIQQHVIAAEEAFHAQQFGEQWQAYRQRVRRWL</sequence>
<feature type="transmembrane region" description="Helical" evidence="5">
    <location>
        <begin position="42"/>
        <end position="64"/>
    </location>
</feature>
<comment type="subcellular location">
    <subcellularLocation>
        <location evidence="1">Endomembrane system</location>
        <topology evidence="1">Multi-pass membrane protein</topology>
    </subcellularLocation>
</comment>
<organism evidence="6 7">
    <name type="scientific">Alcanivorax jadensis T9</name>
    <dbReference type="NCBI Taxonomy" id="1177181"/>
    <lineage>
        <taxon>Bacteria</taxon>
        <taxon>Pseudomonadati</taxon>
        <taxon>Pseudomonadota</taxon>
        <taxon>Gammaproteobacteria</taxon>
        <taxon>Oceanospirillales</taxon>
        <taxon>Alcanivoracaceae</taxon>
        <taxon>Alcanivorax</taxon>
    </lineage>
</organism>
<keyword evidence="4 5" id="KW-0472">Membrane</keyword>
<protein>
    <recommendedName>
        <fullName evidence="8">Isoprenylcysteine carboxylmethyltransferase family protein</fullName>
    </recommendedName>
</protein>